<accession>A0A9X2NLI8</accession>
<dbReference type="Pfam" id="PF09660">
    <property type="entry name" value="DUF2397"/>
    <property type="match status" value="1"/>
</dbReference>
<dbReference type="RefSeq" id="WP_257926356.1">
    <property type="nucleotide sequence ID" value="NZ_JAMXQV010000036.1"/>
</dbReference>
<dbReference type="InterPro" id="IPR013493">
    <property type="entry name" value="CHP02677"/>
</dbReference>
<dbReference type="Proteomes" id="UP001144096">
    <property type="component" value="Unassembled WGS sequence"/>
</dbReference>
<reference evidence="2" key="1">
    <citation type="submission" date="2022-06" db="EMBL/GenBank/DDBJ databases">
        <title>Amycolatopsis iheyaensis sp. nov., a new species of the genus Amycolatopsis isolated from soil in Iheya island, Japan.</title>
        <authorList>
            <person name="Ngamcharungchit C."/>
            <person name="Kanto H."/>
            <person name="Take A."/>
            <person name="Intra B."/>
            <person name="Matsumoto A."/>
            <person name="Panbangred W."/>
            <person name="Inahashi Y."/>
        </authorList>
    </citation>
    <scope>NUCLEOTIDE SEQUENCE</scope>
    <source>
        <strain evidence="2">OK19-0408</strain>
    </source>
</reference>
<evidence type="ECO:0000313" key="2">
    <source>
        <dbReference type="EMBL" id="MCR6489786.1"/>
    </source>
</evidence>
<gene>
    <name evidence="2" type="ORF">M8542_43940</name>
</gene>
<proteinExistence type="predicted"/>
<feature type="region of interest" description="Disordered" evidence="1">
    <location>
        <begin position="379"/>
        <end position="398"/>
    </location>
</feature>
<evidence type="ECO:0000256" key="1">
    <source>
        <dbReference type="SAM" id="MobiDB-lite"/>
    </source>
</evidence>
<keyword evidence="3" id="KW-1185">Reference proteome</keyword>
<comment type="caution">
    <text evidence="2">The sequence shown here is derived from an EMBL/GenBank/DDBJ whole genome shotgun (WGS) entry which is preliminary data.</text>
</comment>
<dbReference type="AlphaFoldDB" id="A0A9X2NLI8"/>
<evidence type="ECO:0000313" key="3">
    <source>
        <dbReference type="Proteomes" id="UP001144096"/>
    </source>
</evidence>
<dbReference type="EMBL" id="JAMXQV010000036">
    <property type="protein sequence ID" value="MCR6489786.1"/>
    <property type="molecule type" value="Genomic_DNA"/>
</dbReference>
<sequence length="398" mass="42688">MLSADRALQLPSRLLDSVEDTIRTLLGHAGNQDEHGLLDADLSNVETRIAELQRVTADFYDALGQLVQSDVTKDDVFDGNRDRVVEALRQFAREYDRAFVRVGSALEALRQVGHQHVVQCAVKHAGLLDPAAQQHWVTDRVALLSALEAWFVPGGSVHRLVESAYGAVNTLLNAVDRRYNARLRGSDLAVDFRLLAQSLHRQPDDDAARQVYAAAFGDWPAWHVVSGPAEEDVEHATSAAAGQASFGVDLTLREHERHGPAGGRPRKVVDASAQREAALAEAASQAEHRRRCAAALLTPGEVGLEHFTGLDGETAAVLFDTIQLALDMVEPATGVGQAEADEAGVLVSVRLAGRGEQVTVPLSEGDLTAPRLLVTVVPAGATMPSPEPPATGRPRRVA</sequence>
<protein>
    <submittedName>
        <fullName evidence="2">DUF2397 domain-containing protein</fullName>
    </submittedName>
</protein>
<name>A0A9X2NLI8_9PSEU</name>
<organism evidence="2 3">
    <name type="scientific">Amycolatopsis iheyensis</name>
    <dbReference type="NCBI Taxonomy" id="2945988"/>
    <lineage>
        <taxon>Bacteria</taxon>
        <taxon>Bacillati</taxon>
        <taxon>Actinomycetota</taxon>
        <taxon>Actinomycetes</taxon>
        <taxon>Pseudonocardiales</taxon>
        <taxon>Pseudonocardiaceae</taxon>
        <taxon>Amycolatopsis</taxon>
    </lineage>
</organism>